<evidence type="ECO:0000256" key="2">
    <source>
        <dbReference type="SAM" id="Phobius"/>
    </source>
</evidence>
<sequence length="203" mass="22230">MRADQKVFLGLLGVAMVASSVFLGLKLLAPGDTTTEIPGAVQEPPVATQPVERPDEPEQPKPKEYVDIFFIGQNENHEEVYKIVKREYDPDIDGSKIKYAISSLILGPKQGEKTKGVYSEIPNGTEIIGVQERPDKVIINLSSQFEYGGGTDSVYKRLYQLIKTARKNTDKPVYLYINGQQADVIGGDGIMITQPLSDSSLGG</sequence>
<feature type="compositionally biased region" description="Basic and acidic residues" evidence="1">
    <location>
        <begin position="52"/>
        <end position="61"/>
    </location>
</feature>
<comment type="caution">
    <text evidence="4">The sequence shown here is derived from an EMBL/GenBank/DDBJ whole genome shotgun (WGS) entry which is preliminary data.</text>
</comment>
<gene>
    <name evidence="4" type="ORF">IAC10_03055</name>
</gene>
<name>A0A9D1EXV6_9BACT</name>
<proteinExistence type="predicted"/>
<dbReference type="AlphaFoldDB" id="A0A9D1EXV6"/>
<dbReference type="Proteomes" id="UP000823928">
    <property type="component" value="Unassembled WGS sequence"/>
</dbReference>
<evidence type="ECO:0000256" key="1">
    <source>
        <dbReference type="SAM" id="MobiDB-lite"/>
    </source>
</evidence>
<evidence type="ECO:0000259" key="3">
    <source>
        <dbReference type="SMART" id="SM00909"/>
    </source>
</evidence>
<evidence type="ECO:0000313" key="4">
    <source>
        <dbReference type="EMBL" id="HIS35594.1"/>
    </source>
</evidence>
<evidence type="ECO:0000313" key="5">
    <source>
        <dbReference type="Proteomes" id="UP000823928"/>
    </source>
</evidence>
<feature type="domain" description="GerMN" evidence="3">
    <location>
        <begin position="97"/>
        <end position="186"/>
    </location>
</feature>
<dbReference type="InterPro" id="IPR019606">
    <property type="entry name" value="GerMN"/>
</dbReference>
<organism evidence="4 5">
    <name type="scientific">Candidatus Scatousia excrementigallinarum</name>
    <dbReference type="NCBI Taxonomy" id="2840935"/>
    <lineage>
        <taxon>Bacteria</taxon>
        <taxon>Candidatus Scatousia</taxon>
    </lineage>
</organism>
<keyword evidence="2" id="KW-0472">Membrane</keyword>
<feature type="transmembrane region" description="Helical" evidence="2">
    <location>
        <begin position="7"/>
        <end position="29"/>
    </location>
</feature>
<reference evidence="4" key="2">
    <citation type="journal article" date="2021" name="PeerJ">
        <title>Extensive microbial diversity within the chicken gut microbiome revealed by metagenomics and culture.</title>
        <authorList>
            <person name="Gilroy R."/>
            <person name="Ravi A."/>
            <person name="Getino M."/>
            <person name="Pursley I."/>
            <person name="Horton D.L."/>
            <person name="Alikhan N.F."/>
            <person name="Baker D."/>
            <person name="Gharbi K."/>
            <person name="Hall N."/>
            <person name="Watson M."/>
            <person name="Adriaenssens E.M."/>
            <person name="Foster-Nyarko E."/>
            <person name="Jarju S."/>
            <person name="Secka A."/>
            <person name="Antonio M."/>
            <person name="Oren A."/>
            <person name="Chaudhuri R.R."/>
            <person name="La Ragione R."/>
            <person name="Hildebrand F."/>
            <person name="Pallen M.J."/>
        </authorList>
    </citation>
    <scope>NUCLEOTIDE SEQUENCE</scope>
    <source>
        <strain evidence="4">6276</strain>
    </source>
</reference>
<dbReference type="Pfam" id="PF10646">
    <property type="entry name" value="Germane"/>
    <property type="match status" value="1"/>
</dbReference>
<dbReference type="SMART" id="SM00909">
    <property type="entry name" value="Germane"/>
    <property type="match status" value="1"/>
</dbReference>
<accession>A0A9D1EXV6</accession>
<keyword evidence="2" id="KW-1133">Transmembrane helix</keyword>
<protein>
    <submittedName>
        <fullName evidence="4">GerMN domain-containing protein</fullName>
    </submittedName>
</protein>
<dbReference type="EMBL" id="DVIU01000063">
    <property type="protein sequence ID" value="HIS35594.1"/>
    <property type="molecule type" value="Genomic_DNA"/>
</dbReference>
<reference evidence="4" key="1">
    <citation type="submission" date="2020-10" db="EMBL/GenBank/DDBJ databases">
        <authorList>
            <person name="Gilroy R."/>
        </authorList>
    </citation>
    <scope>NUCLEOTIDE SEQUENCE</scope>
    <source>
        <strain evidence="4">6276</strain>
    </source>
</reference>
<feature type="region of interest" description="Disordered" evidence="1">
    <location>
        <begin position="35"/>
        <end position="61"/>
    </location>
</feature>
<keyword evidence="2" id="KW-0812">Transmembrane</keyword>